<dbReference type="AlphaFoldDB" id="A0A0A8Z5P1"/>
<dbReference type="EMBL" id="GBRH01267748">
    <property type="protein sequence ID" value="JAD30147.1"/>
    <property type="molecule type" value="Transcribed_RNA"/>
</dbReference>
<organism evidence="1">
    <name type="scientific">Arundo donax</name>
    <name type="common">Giant reed</name>
    <name type="synonym">Donax arundinaceus</name>
    <dbReference type="NCBI Taxonomy" id="35708"/>
    <lineage>
        <taxon>Eukaryota</taxon>
        <taxon>Viridiplantae</taxon>
        <taxon>Streptophyta</taxon>
        <taxon>Embryophyta</taxon>
        <taxon>Tracheophyta</taxon>
        <taxon>Spermatophyta</taxon>
        <taxon>Magnoliopsida</taxon>
        <taxon>Liliopsida</taxon>
        <taxon>Poales</taxon>
        <taxon>Poaceae</taxon>
        <taxon>PACMAD clade</taxon>
        <taxon>Arundinoideae</taxon>
        <taxon>Arundineae</taxon>
        <taxon>Arundo</taxon>
    </lineage>
</organism>
<reference evidence="1" key="2">
    <citation type="journal article" date="2015" name="Data Brief">
        <title>Shoot transcriptome of the giant reed, Arundo donax.</title>
        <authorList>
            <person name="Barrero R.A."/>
            <person name="Guerrero F.D."/>
            <person name="Moolhuijzen P."/>
            <person name="Goolsby J.A."/>
            <person name="Tidwell J."/>
            <person name="Bellgard S.E."/>
            <person name="Bellgard M.I."/>
        </authorList>
    </citation>
    <scope>NUCLEOTIDE SEQUENCE</scope>
    <source>
        <tissue evidence="1">Shoot tissue taken approximately 20 cm above the soil surface</tissue>
    </source>
</reference>
<sequence length="38" mass="4172">MHAFDLLGNDEERSGNRLLPLDLAKLIISSASYITPLS</sequence>
<name>A0A0A8Z5P1_ARUDO</name>
<reference evidence="1" key="1">
    <citation type="submission" date="2014-09" db="EMBL/GenBank/DDBJ databases">
        <authorList>
            <person name="Magalhaes I.L.F."/>
            <person name="Oliveira U."/>
            <person name="Santos F.R."/>
            <person name="Vidigal T.H.D.A."/>
            <person name="Brescovit A.D."/>
            <person name="Santos A.J."/>
        </authorList>
    </citation>
    <scope>NUCLEOTIDE SEQUENCE</scope>
    <source>
        <tissue evidence="1">Shoot tissue taken approximately 20 cm above the soil surface</tissue>
    </source>
</reference>
<evidence type="ECO:0000313" key="1">
    <source>
        <dbReference type="EMBL" id="JAD30147.1"/>
    </source>
</evidence>
<protein>
    <submittedName>
        <fullName evidence="1">Uncharacterized protein</fullName>
    </submittedName>
</protein>
<proteinExistence type="predicted"/>
<accession>A0A0A8Z5P1</accession>